<protein>
    <submittedName>
        <fullName evidence="1">Uncharacterized protein</fullName>
    </submittedName>
</protein>
<evidence type="ECO:0000313" key="1">
    <source>
        <dbReference type="EMBL" id="MCO0832459.1"/>
    </source>
</evidence>
<evidence type="ECO:0000313" key="2">
    <source>
        <dbReference type="Proteomes" id="UP001523234"/>
    </source>
</evidence>
<dbReference type="RefSeq" id="WP_252443649.1">
    <property type="nucleotide sequence ID" value="NZ_JAMWYK010000006.1"/>
</dbReference>
<comment type="caution">
    <text evidence="1">The sequence shown here is derived from an EMBL/GenBank/DDBJ whole genome shotgun (WGS) entry which is preliminary data.</text>
</comment>
<accession>A0ABT0ZR34</accession>
<dbReference type="EMBL" id="JAMWYK010000006">
    <property type="protein sequence ID" value="MCO0832459.1"/>
    <property type="molecule type" value="Genomic_DNA"/>
</dbReference>
<proteinExistence type="predicted"/>
<reference evidence="1 2" key="1">
    <citation type="submission" date="2022-06" db="EMBL/GenBank/DDBJ databases">
        <title>Fructobacillus taiwanensis sp. nov., isolated from the honeybee.</title>
        <authorList>
            <person name="Chen Y.-S."/>
            <person name="Wang L.-T."/>
            <person name="Lee Y.-S."/>
            <person name="Chang Y.-C."/>
            <person name="Wu H.-C."/>
            <person name="Liao C.-Y."/>
            <person name="Chen W.-H."/>
            <person name="Deng J.-N."/>
            <person name="Wang Y.-H."/>
        </authorList>
    </citation>
    <scope>NUCLEOTIDE SEQUENCE [LARGE SCALE GENOMIC DNA]</scope>
    <source>
        <strain evidence="1 2">W13</strain>
    </source>
</reference>
<keyword evidence="2" id="KW-1185">Reference proteome</keyword>
<organism evidence="1 2">
    <name type="scientific">Fructobacillus apis</name>
    <dbReference type="NCBI Taxonomy" id="2935017"/>
    <lineage>
        <taxon>Bacteria</taxon>
        <taxon>Bacillati</taxon>
        <taxon>Bacillota</taxon>
        <taxon>Bacilli</taxon>
        <taxon>Lactobacillales</taxon>
        <taxon>Lactobacillaceae</taxon>
        <taxon>Fructobacillus</taxon>
    </lineage>
</organism>
<sequence>MKENDKTPPLIERRQDGLALVLHAYVVARSKLDSYLTCGWYPILW</sequence>
<name>A0ABT0ZR34_9LACO</name>
<gene>
    <name evidence="1" type="ORF">NFX39_05120</name>
</gene>
<dbReference type="Proteomes" id="UP001523234">
    <property type="component" value="Unassembled WGS sequence"/>
</dbReference>